<gene>
    <name evidence="8" type="ORF">TrST_g2213</name>
</gene>
<dbReference type="OrthoDB" id="192854at2759"/>
<evidence type="ECO:0000256" key="2">
    <source>
        <dbReference type="ARBA" id="ARBA00010532"/>
    </source>
</evidence>
<evidence type="ECO:0000256" key="1">
    <source>
        <dbReference type="ARBA" id="ARBA00004370"/>
    </source>
</evidence>
<sequence length="1004" mass="106050">MKTLDVEDGDSISLVSGGKSRTSKARPLCILATGLVFLSIGMFIGLFVPKYIHDKMIDASVVCDDTDPDYEGWLSNVDSDVAGYRDWYVYDVTNAEAVLTGAKPVVHEKGPWVHRCFSTKYNVQFEGATVSFKTFMNCAFDADNKRNCEDCDDTTTKVTFMNPGYGQLLKTAYNEGMIFLQGAGCSTEQILAIADIGAPFDPATGAPTGKVMACDWTTGAPMTPGSAGADDNTKTATSQAYAAIVGADTWVDENGDKKGECGCCIPDTMDPTVGAVPATTTIAGMEAQGYYTDNVLFVSGAAAKGAQLAGTCVNLANGANAIGDQLSMLAKWDGGVKTDIISTAVPQVPTLTGMVDNFQYSEAFISKTVNELAYGFPSSMLGYFLSKPLLEAATAAATAAASAEPTEEDITTFKMNFLGNVPALDGSTLGGYTSDVAKVCMATCDFPIVGVDSDGAPVRFNPLAAPTDTTTILGSSCGRAPEAKDLDDDVKYLAGIDCAPFTGTWIANAGCVLAGLGADMAAGGTGANYETMINAAGLCKCATGSPGTDFNGATGTDFFGTTVDMVAMGTRLATGVDTTMTLKGSDFGGSMCCMGGGAIGSAKMEGRGCIAPSPGFIVSERNIFTEAQAEAFSTNLKIDETTGQPKKSKQETKVNTGCDVTKDEGENVLDYIEYEEKTEHAVWKPVTGVGMAGAPKFPVVADLLEFESGLHPATVKEKAEGKYGGTQIEATGLKTRKWASKGFNNGKPSEEMFKVYVSQLNRAVEVSTEITVVKDGVTLQRYMPSQSLLASNSENEAQGLGITAGLAVGTYAYGLPILFAQPNFLYGDASLYTDIDLYATYNAEDGKELDPIKKMDKEYVEDNVEHYELKLDIDPSTGKAFEGHNRLMAAFYAMKCDPTLTDTTTGKLRSPDCGLFAQVTDLTTDVPGYPNSVANVFSPKMKADVAIPAFWMDETAQATEGMLKEYVGKAEQMQYADAVAIVLGFIGFTMIVFGIFGCLCGKRG</sequence>
<evidence type="ECO:0000256" key="4">
    <source>
        <dbReference type="ARBA" id="ARBA00022989"/>
    </source>
</evidence>
<comment type="subcellular location">
    <subcellularLocation>
        <location evidence="1">Membrane</location>
    </subcellularLocation>
</comment>
<dbReference type="PANTHER" id="PTHR11923:SF51">
    <property type="entry name" value="LYSOSOME MEMBRANE PROTEIN 2"/>
    <property type="match status" value="1"/>
</dbReference>
<dbReference type="Pfam" id="PF01130">
    <property type="entry name" value="CD36"/>
    <property type="match status" value="1"/>
</dbReference>
<keyword evidence="6" id="KW-0325">Glycoprotein</keyword>
<keyword evidence="5 7" id="KW-0472">Membrane</keyword>
<evidence type="ECO:0000256" key="6">
    <source>
        <dbReference type="ARBA" id="ARBA00023180"/>
    </source>
</evidence>
<comment type="similarity">
    <text evidence="2">Belongs to the CD36 family.</text>
</comment>
<dbReference type="GO" id="GO:0005737">
    <property type="term" value="C:cytoplasm"/>
    <property type="evidence" value="ECO:0007669"/>
    <property type="project" value="TreeGrafter"/>
</dbReference>
<feature type="transmembrane region" description="Helical" evidence="7">
    <location>
        <begin position="28"/>
        <end position="48"/>
    </location>
</feature>
<evidence type="ECO:0000313" key="9">
    <source>
        <dbReference type="Proteomes" id="UP001165085"/>
    </source>
</evidence>
<name>A0A9W6ZKE0_9STRA</name>
<accession>A0A9W6ZKE0</accession>
<evidence type="ECO:0000256" key="7">
    <source>
        <dbReference type="SAM" id="Phobius"/>
    </source>
</evidence>
<reference evidence="9" key="1">
    <citation type="journal article" date="2023" name="Commun. Biol.">
        <title>Genome analysis of Parmales, the sister group of diatoms, reveals the evolutionary specialization of diatoms from phago-mixotrophs to photoautotrophs.</title>
        <authorList>
            <person name="Ban H."/>
            <person name="Sato S."/>
            <person name="Yoshikawa S."/>
            <person name="Yamada K."/>
            <person name="Nakamura Y."/>
            <person name="Ichinomiya M."/>
            <person name="Sato N."/>
            <person name="Blanc-Mathieu R."/>
            <person name="Endo H."/>
            <person name="Kuwata A."/>
            <person name="Ogata H."/>
        </authorList>
    </citation>
    <scope>NUCLEOTIDE SEQUENCE [LARGE SCALE GENOMIC DNA]</scope>
    <source>
        <strain evidence="9">NIES 3701</strain>
    </source>
</reference>
<protein>
    <submittedName>
        <fullName evidence="8">Uncharacterized protein</fullName>
    </submittedName>
</protein>
<comment type="caution">
    <text evidence="8">The sequence shown here is derived from an EMBL/GenBank/DDBJ whole genome shotgun (WGS) entry which is preliminary data.</text>
</comment>
<dbReference type="Proteomes" id="UP001165085">
    <property type="component" value="Unassembled WGS sequence"/>
</dbReference>
<keyword evidence="9" id="KW-1185">Reference proteome</keyword>
<dbReference type="AlphaFoldDB" id="A0A9W6ZKE0"/>
<evidence type="ECO:0000256" key="5">
    <source>
        <dbReference type="ARBA" id="ARBA00023136"/>
    </source>
</evidence>
<keyword evidence="4 7" id="KW-1133">Transmembrane helix</keyword>
<dbReference type="PANTHER" id="PTHR11923">
    <property type="entry name" value="SCAVENGER RECEPTOR CLASS B TYPE-1 SR-B1"/>
    <property type="match status" value="1"/>
</dbReference>
<proteinExistence type="inferred from homology"/>
<dbReference type="PRINTS" id="PR01609">
    <property type="entry name" value="CD36FAMILY"/>
</dbReference>
<dbReference type="GO" id="GO:0005044">
    <property type="term" value="F:scavenger receptor activity"/>
    <property type="evidence" value="ECO:0007669"/>
    <property type="project" value="TreeGrafter"/>
</dbReference>
<evidence type="ECO:0000313" key="8">
    <source>
        <dbReference type="EMBL" id="GMH54441.1"/>
    </source>
</evidence>
<dbReference type="InterPro" id="IPR002159">
    <property type="entry name" value="CD36_fam"/>
</dbReference>
<keyword evidence="3 7" id="KW-0812">Transmembrane</keyword>
<organism evidence="8 9">
    <name type="scientific">Triparma strigata</name>
    <dbReference type="NCBI Taxonomy" id="1606541"/>
    <lineage>
        <taxon>Eukaryota</taxon>
        <taxon>Sar</taxon>
        <taxon>Stramenopiles</taxon>
        <taxon>Ochrophyta</taxon>
        <taxon>Bolidophyceae</taxon>
        <taxon>Parmales</taxon>
        <taxon>Triparmaceae</taxon>
        <taxon>Triparma</taxon>
    </lineage>
</organism>
<dbReference type="EMBL" id="BRXY01000027">
    <property type="protein sequence ID" value="GMH54441.1"/>
    <property type="molecule type" value="Genomic_DNA"/>
</dbReference>
<feature type="transmembrane region" description="Helical" evidence="7">
    <location>
        <begin position="978"/>
        <end position="1000"/>
    </location>
</feature>
<evidence type="ECO:0000256" key="3">
    <source>
        <dbReference type="ARBA" id="ARBA00022692"/>
    </source>
</evidence>
<dbReference type="GO" id="GO:0016020">
    <property type="term" value="C:membrane"/>
    <property type="evidence" value="ECO:0007669"/>
    <property type="project" value="UniProtKB-SubCell"/>
</dbReference>